<keyword evidence="2" id="KW-1185">Reference proteome</keyword>
<evidence type="ECO:0000313" key="1">
    <source>
        <dbReference type="EMBL" id="GFS87772.1"/>
    </source>
</evidence>
<dbReference type="AlphaFoldDB" id="A0A8X6N0W3"/>
<reference evidence="1" key="1">
    <citation type="submission" date="2020-08" db="EMBL/GenBank/DDBJ databases">
        <title>Multicomponent nature underlies the extraordinary mechanical properties of spider dragline silk.</title>
        <authorList>
            <person name="Kono N."/>
            <person name="Nakamura H."/>
            <person name="Mori M."/>
            <person name="Yoshida Y."/>
            <person name="Ohtoshi R."/>
            <person name="Malay A.D."/>
            <person name="Moran D.A.P."/>
            <person name="Tomita M."/>
            <person name="Numata K."/>
            <person name="Arakawa K."/>
        </authorList>
    </citation>
    <scope>NUCLEOTIDE SEQUENCE</scope>
</reference>
<dbReference type="EMBL" id="BMAW01099003">
    <property type="protein sequence ID" value="GFS87772.1"/>
    <property type="molecule type" value="Genomic_DNA"/>
</dbReference>
<evidence type="ECO:0000313" key="2">
    <source>
        <dbReference type="Proteomes" id="UP000887013"/>
    </source>
</evidence>
<comment type="caution">
    <text evidence="1">The sequence shown here is derived from an EMBL/GenBank/DDBJ whole genome shotgun (WGS) entry which is preliminary data.</text>
</comment>
<proteinExistence type="predicted"/>
<dbReference type="Proteomes" id="UP000887013">
    <property type="component" value="Unassembled WGS sequence"/>
</dbReference>
<protein>
    <submittedName>
        <fullName evidence="1">Uncharacterized protein</fullName>
    </submittedName>
</protein>
<gene>
    <name evidence="1" type="ORF">NPIL_595331</name>
</gene>
<name>A0A8X6N0W3_NEPPI</name>
<accession>A0A8X6N0W3</accession>
<organism evidence="1 2">
    <name type="scientific">Nephila pilipes</name>
    <name type="common">Giant wood spider</name>
    <name type="synonym">Nephila maculata</name>
    <dbReference type="NCBI Taxonomy" id="299642"/>
    <lineage>
        <taxon>Eukaryota</taxon>
        <taxon>Metazoa</taxon>
        <taxon>Ecdysozoa</taxon>
        <taxon>Arthropoda</taxon>
        <taxon>Chelicerata</taxon>
        <taxon>Arachnida</taxon>
        <taxon>Araneae</taxon>
        <taxon>Araneomorphae</taxon>
        <taxon>Entelegynae</taxon>
        <taxon>Araneoidea</taxon>
        <taxon>Nephilidae</taxon>
        <taxon>Nephila</taxon>
    </lineage>
</organism>
<sequence>MENAARTDRSTIEKTRIEVMLIAFFDNTDLIRKELLPEKAIKNAYSYKDVLVLLLQKMHRHQRKAVKSKRLDGVVDIESHVTRVLHAIPKENFARSFQELYSINTFTGFHSRILYHYFRVI</sequence>